<evidence type="ECO:0000313" key="13">
    <source>
        <dbReference type="EMBL" id="SVA17179.1"/>
    </source>
</evidence>
<evidence type="ECO:0000256" key="7">
    <source>
        <dbReference type="ARBA" id="ARBA00023004"/>
    </source>
</evidence>
<evidence type="ECO:0000256" key="10">
    <source>
        <dbReference type="ARBA" id="ARBA00023157"/>
    </source>
</evidence>
<dbReference type="GO" id="GO:0016491">
    <property type="term" value="F:oxidoreductase activity"/>
    <property type="evidence" value="ECO:0007669"/>
    <property type="project" value="UniProtKB-KW"/>
</dbReference>
<keyword evidence="3 12" id="KW-0812">Transmembrane</keyword>
<evidence type="ECO:0000256" key="11">
    <source>
        <dbReference type="ARBA" id="ARBA00023444"/>
    </source>
</evidence>
<feature type="transmembrane region" description="Helical" evidence="12">
    <location>
        <begin position="316"/>
        <end position="337"/>
    </location>
</feature>
<keyword evidence="9 12" id="KW-0472">Membrane</keyword>
<dbReference type="Pfam" id="PF02628">
    <property type="entry name" value="COX15-CtaA"/>
    <property type="match status" value="1"/>
</dbReference>
<name>A0A381TMV3_9ZZZZ</name>
<dbReference type="EMBL" id="UINC01004833">
    <property type="protein sequence ID" value="SVA17179.1"/>
    <property type="molecule type" value="Genomic_DNA"/>
</dbReference>
<comment type="pathway">
    <text evidence="11">Porphyrin-containing compound metabolism.</text>
</comment>
<keyword evidence="5 12" id="KW-1133">Transmembrane helix</keyword>
<protein>
    <recommendedName>
        <fullName evidence="14">Cytochrome oxidase assembly protein</fullName>
    </recommendedName>
</protein>
<evidence type="ECO:0000256" key="1">
    <source>
        <dbReference type="ARBA" id="ARBA00004141"/>
    </source>
</evidence>
<evidence type="ECO:0000256" key="4">
    <source>
        <dbReference type="ARBA" id="ARBA00022723"/>
    </source>
</evidence>
<evidence type="ECO:0000256" key="2">
    <source>
        <dbReference type="ARBA" id="ARBA00022475"/>
    </source>
</evidence>
<dbReference type="InterPro" id="IPR003780">
    <property type="entry name" value="COX15/CtaA_fam"/>
</dbReference>
<organism evidence="13">
    <name type="scientific">marine metagenome</name>
    <dbReference type="NCBI Taxonomy" id="408172"/>
    <lineage>
        <taxon>unclassified sequences</taxon>
        <taxon>metagenomes</taxon>
        <taxon>ecological metagenomes</taxon>
    </lineage>
</organism>
<dbReference type="InterPro" id="IPR050450">
    <property type="entry name" value="COX15/CtaA_HemeA_synthase"/>
</dbReference>
<evidence type="ECO:0000256" key="9">
    <source>
        <dbReference type="ARBA" id="ARBA00023136"/>
    </source>
</evidence>
<reference evidence="13" key="1">
    <citation type="submission" date="2018-05" db="EMBL/GenBank/DDBJ databases">
        <authorList>
            <person name="Lanie J.A."/>
            <person name="Ng W.-L."/>
            <person name="Kazmierczak K.M."/>
            <person name="Andrzejewski T.M."/>
            <person name="Davidsen T.M."/>
            <person name="Wayne K.J."/>
            <person name="Tettelin H."/>
            <person name="Glass J.I."/>
            <person name="Rusch D."/>
            <person name="Podicherti R."/>
            <person name="Tsui H.-C.T."/>
            <person name="Winkler M.E."/>
        </authorList>
    </citation>
    <scope>NUCLEOTIDE SEQUENCE</scope>
</reference>
<feature type="transmembrane region" description="Helical" evidence="12">
    <location>
        <begin position="12"/>
        <end position="31"/>
    </location>
</feature>
<dbReference type="PANTHER" id="PTHR35457:SF1">
    <property type="entry name" value="HEME A SYNTHASE"/>
    <property type="match status" value="1"/>
</dbReference>
<evidence type="ECO:0008006" key="14">
    <source>
        <dbReference type="Google" id="ProtNLM"/>
    </source>
</evidence>
<evidence type="ECO:0000256" key="5">
    <source>
        <dbReference type="ARBA" id="ARBA00022989"/>
    </source>
</evidence>
<keyword evidence="4" id="KW-0479">Metal-binding</keyword>
<feature type="transmembrane region" description="Helical" evidence="12">
    <location>
        <begin position="118"/>
        <end position="138"/>
    </location>
</feature>
<keyword evidence="7" id="KW-0408">Iron</keyword>
<feature type="transmembrane region" description="Helical" evidence="12">
    <location>
        <begin position="144"/>
        <end position="166"/>
    </location>
</feature>
<feature type="transmembrane region" description="Helical" evidence="12">
    <location>
        <begin position="250"/>
        <end position="270"/>
    </location>
</feature>
<dbReference type="PANTHER" id="PTHR35457">
    <property type="entry name" value="HEME A SYNTHASE"/>
    <property type="match status" value="1"/>
</dbReference>
<sequence>MLDRIQVKQLTGALIVVTFLVIALGGVVRIYDAGESCPDWPTCFGTWGFDVSEAEQADWYEVNPDEVDSRGAGHRYTTFQIFTEWAHRLLAGAVLGPLVLLNWLLVRRGDELGSEAKLASSVAVALIVWQGAVGWLTVRMDNEHWSVALHLGSALAFMLSLIWLWLAAARDRGEQPEWTTFDPVLAARWRNRVAWISAATLFTLFSGAFVSTTAGANTSCGVNGLYDSWPLCHGEFLPSIHDWVMQSQVIHRWLVVAVEVALLAASYLIWKEGEEGQCGSTLCHWVWAATGLYMVNIGIGASYILSWDLTDGYLEYLSLVHLMLASLTFLVLATAWLSSTIALNERGS</sequence>
<dbReference type="AlphaFoldDB" id="A0A381TMV3"/>
<feature type="transmembrane region" description="Helical" evidence="12">
    <location>
        <begin position="85"/>
        <end position="106"/>
    </location>
</feature>
<dbReference type="GO" id="GO:0016020">
    <property type="term" value="C:membrane"/>
    <property type="evidence" value="ECO:0007669"/>
    <property type="project" value="UniProtKB-SubCell"/>
</dbReference>
<evidence type="ECO:0000256" key="12">
    <source>
        <dbReference type="SAM" id="Phobius"/>
    </source>
</evidence>
<dbReference type="GO" id="GO:0006784">
    <property type="term" value="P:heme A biosynthetic process"/>
    <property type="evidence" value="ECO:0007669"/>
    <property type="project" value="InterPro"/>
</dbReference>
<accession>A0A381TMV3</accession>
<evidence type="ECO:0000256" key="3">
    <source>
        <dbReference type="ARBA" id="ARBA00022692"/>
    </source>
</evidence>
<feature type="transmembrane region" description="Helical" evidence="12">
    <location>
        <begin position="193"/>
        <end position="216"/>
    </location>
</feature>
<gene>
    <name evidence="13" type="ORF">METZ01_LOCUS70033</name>
</gene>
<keyword evidence="6" id="KW-0560">Oxidoreductase</keyword>
<comment type="subcellular location">
    <subcellularLocation>
        <location evidence="1">Membrane</location>
        <topology evidence="1">Multi-pass membrane protein</topology>
    </subcellularLocation>
</comment>
<keyword evidence="8" id="KW-0350">Heme biosynthesis</keyword>
<feature type="transmembrane region" description="Helical" evidence="12">
    <location>
        <begin position="282"/>
        <end position="304"/>
    </location>
</feature>
<keyword evidence="2" id="KW-1003">Cell membrane</keyword>
<evidence type="ECO:0000256" key="6">
    <source>
        <dbReference type="ARBA" id="ARBA00023002"/>
    </source>
</evidence>
<dbReference type="GO" id="GO:0046872">
    <property type="term" value="F:metal ion binding"/>
    <property type="evidence" value="ECO:0007669"/>
    <property type="project" value="UniProtKB-KW"/>
</dbReference>
<keyword evidence="10" id="KW-1015">Disulfide bond</keyword>
<proteinExistence type="predicted"/>
<evidence type="ECO:0000256" key="8">
    <source>
        <dbReference type="ARBA" id="ARBA00023133"/>
    </source>
</evidence>